<dbReference type="Proteomes" id="UP001500363">
    <property type="component" value="Unassembled WGS sequence"/>
</dbReference>
<protein>
    <recommendedName>
        <fullName evidence="3">HEAT repeat protein</fullName>
    </recommendedName>
</protein>
<name>A0ABP4LS62_9ACTN</name>
<evidence type="ECO:0000313" key="1">
    <source>
        <dbReference type="EMBL" id="GAA1529456.1"/>
    </source>
</evidence>
<keyword evidence="2" id="KW-1185">Reference proteome</keyword>
<evidence type="ECO:0008006" key="3">
    <source>
        <dbReference type="Google" id="ProtNLM"/>
    </source>
</evidence>
<gene>
    <name evidence="1" type="ORF">GCM10009741_34170</name>
</gene>
<proteinExistence type="predicted"/>
<sequence length="52" mass="5941">MEFDENRALARKAVRALGALRADEALRRVVETEDAVVREFAVKELARRKAQD</sequence>
<evidence type="ECO:0000313" key="2">
    <source>
        <dbReference type="Proteomes" id="UP001500363"/>
    </source>
</evidence>
<comment type="caution">
    <text evidence="1">The sequence shown here is derived from an EMBL/GenBank/DDBJ whole genome shotgun (WGS) entry which is preliminary data.</text>
</comment>
<dbReference type="EMBL" id="BAAANC010000002">
    <property type="protein sequence ID" value="GAA1529456.1"/>
    <property type="molecule type" value="Genomic_DNA"/>
</dbReference>
<organism evidence="1 2">
    <name type="scientific">Kribbella lupini</name>
    <dbReference type="NCBI Taxonomy" id="291602"/>
    <lineage>
        <taxon>Bacteria</taxon>
        <taxon>Bacillati</taxon>
        <taxon>Actinomycetota</taxon>
        <taxon>Actinomycetes</taxon>
        <taxon>Propionibacteriales</taxon>
        <taxon>Kribbellaceae</taxon>
        <taxon>Kribbella</taxon>
    </lineage>
</organism>
<reference evidence="2" key="1">
    <citation type="journal article" date="2019" name="Int. J. Syst. Evol. Microbiol.">
        <title>The Global Catalogue of Microorganisms (GCM) 10K type strain sequencing project: providing services to taxonomists for standard genome sequencing and annotation.</title>
        <authorList>
            <consortium name="The Broad Institute Genomics Platform"/>
            <consortium name="The Broad Institute Genome Sequencing Center for Infectious Disease"/>
            <person name="Wu L."/>
            <person name="Ma J."/>
        </authorList>
    </citation>
    <scope>NUCLEOTIDE SEQUENCE [LARGE SCALE GENOMIC DNA]</scope>
    <source>
        <strain evidence="2">JCM 14303</strain>
    </source>
</reference>
<accession>A0ABP4LS62</accession>
<dbReference type="RefSeq" id="WP_344175106.1">
    <property type="nucleotide sequence ID" value="NZ_BAAANC010000002.1"/>
</dbReference>